<dbReference type="Proteomes" id="UP000595703">
    <property type="component" value="Chromosome"/>
</dbReference>
<dbReference type="RefSeq" id="WP_202231984.1">
    <property type="nucleotide sequence ID" value="NZ_AP018365.1"/>
</dbReference>
<reference evidence="1 2" key="3">
    <citation type="journal article" date="2011" name="Nat. Chem. Biol.">
        <title>Reveromycin A biosynthesis uses RevG and RevJ for stereospecific spiroacetal formation.</title>
        <authorList>
            <person name="Takahashi S."/>
            <person name="Toyoda A."/>
            <person name="Sekiyama Y."/>
            <person name="Takagi H."/>
            <person name="Nogawa T."/>
            <person name="Uramoto M."/>
            <person name="Suzuki R."/>
            <person name="Koshino H."/>
            <person name="Kumano T."/>
            <person name="Panthee S."/>
            <person name="Dairi T."/>
            <person name="Ishikawa J."/>
            <person name="Ikeda H."/>
            <person name="Sakaki Y."/>
            <person name="Osada H."/>
        </authorList>
    </citation>
    <scope>NUCLEOTIDE SEQUENCE [LARGE SCALE GENOMIC DNA]</scope>
    <source>
        <strain evidence="1 2">SN-593</strain>
    </source>
</reference>
<evidence type="ECO:0000313" key="1">
    <source>
        <dbReference type="EMBL" id="BBA95453.1"/>
    </source>
</evidence>
<name>A0A7U3UMT2_9ACTN</name>
<evidence type="ECO:0000313" key="2">
    <source>
        <dbReference type="Proteomes" id="UP000595703"/>
    </source>
</evidence>
<gene>
    <name evidence="1" type="ORF">RVR_314</name>
</gene>
<keyword evidence="2" id="KW-1185">Reference proteome</keyword>
<accession>A0A7U3UMT2</accession>
<dbReference type="KEGG" id="arev:RVR_314"/>
<protein>
    <recommendedName>
        <fullName evidence="3">VWFA domain-containing protein</fullName>
    </recommendedName>
</protein>
<proteinExistence type="predicted"/>
<reference evidence="1 2" key="1">
    <citation type="journal article" date="2010" name="J. Bacteriol.">
        <title>Biochemical characterization of a novel indole prenyltransferase from Streptomyces sp. SN-593.</title>
        <authorList>
            <person name="Takahashi S."/>
            <person name="Takagi H."/>
            <person name="Toyoda A."/>
            <person name="Uramoto M."/>
            <person name="Nogawa T."/>
            <person name="Ueki M."/>
            <person name="Sakaki Y."/>
            <person name="Osada H."/>
        </authorList>
    </citation>
    <scope>NUCLEOTIDE SEQUENCE [LARGE SCALE GENOMIC DNA]</scope>
    <source>
        <strain evidence="1 2">SN-593</strain>
    </source>
</reference>
<organism evidence="1 2">
    <name type="scientific">Actinacidiphila reveromycinica</name>
    <dbReference type="NCBI Taxonomy" id="659352"/>
    <lineage>
        <taxon>Bacteria</taxon>
        <taxon>Bacillati</taxon>
        <taxon>Actinomycetota</taxon>
        <taxon>Actinomycetes</taxon>
        <taxon>Kitasatosporales</taxon>
        <taxon>Streptomycetaceae</taxon>
        <taxon>Actinacidiphila</taxon>
    </lineage>
</organism>
<reference evidence="1 2" key="2">
    <citation type="journal article" date="2011" name="J. Antibiot.">
        <title>Furaquinocins I and J: novel polyketide isoprenoid hybrid compounds from Streptomyces reveromyceticus SN-593.</title>
        <authorList>
            <person name="Panthee S."/>
            <person name="Takahashi S."/>
            <person name="Takagi H."/>
            <person name="Nogawa T."/>
            <person name="Oowada E."/>
            <person name="Uramoto M."/>
            <person name="Osada H."/>
        </authorList>
    </citation>
    <scope>NUCLEOTIDE SEQUENCE [LARGE SCALE GENOMIC DNA]</scope>
    <source>
        <strain evidence="1 2">SN-593</strain>
    </source>
</reference>
<evidence type="ECO:0008006" key="3">
    <source>
        <dbReference type="Google" id="ProtNLM"/>
    </source>
</evidence>
<dbReference type="EMBL" id="AP018365">
    <property type="protein sequence ID" value="BBA95453.1"/>
    <property type="molecule type" value="Genomic_DNA"/>
</dbReference>
<reference evidence="1 2" key="4">
    <citation type="journal article" date="2020" name="Sci. Rep.">
        <title>beta-carboline chemical signals induce reveromycin production through a LuxR family regulator in Streptomyces sp. SN-593.</title>
        <authorList>
            <person name="Panthee S."/>
            <person name="Kito N."/>
            <person name="Hayashi T."/>
            <person name="Shimizu T."/>
            <person name="Ishikawa J."/>
            <person name="Hamamoto H."/>
            <person name="Osada H."/>
            <person name="Takahashi S."/>
        </authorList>
    </citation>
    <scope>NUCLEOTIDE SEQUENCE [LARGE SCALE GENOMIC DNA]</scope>
    <source>
        <strain evidence="1 2">SN-593</strain>
    </source>
</reference>
<dbReference type="AlphaFoldDB" id="A0A7U3UMT2"/>
<sequence length="597" mass="63229">MSEAVVLTLSRTPVPKATLAPTKARSPHVAVVYATAAGDVMCFDGRPVPSTRLWFSRYRHRYEVDLRGFSGEARVGRNPLVSSDGVHLFDVRVSFECGLNGPKGAEEWVRSGLVDALPTVHWYITGVCRGAGGGFGIEDAAGLEAELNARFAEPADIGAGLILSDVRVAVRPDARSLAFLDTLLEAERRERTGRAEHVPDLGEQRRSIELGAIRQEADIAAALQRRNAFAYLLTSAEDLVNQHLAMHPTDTAGAVEMRMRLESARAARAEQQETQAMTLLELLVNKDMILPGDLNTMRDQFLGLAGRAAGAAPPAALPGPAAAAPALPAGTTTPWAAPLGTEGTWQPAGAPGALPGAPDTRLYEPTLAAPPVTPVSAVPLTALVYLVLDESLDTPCLDELNRGLRSLHDGLSADPAVSAALRLCVVGMAGDPAVRLGLARVGPGTRTPILLRRSGLSYERAFRSLRTLLPQDVTLVRAEGARVLRPVVFLLSGGKPADGEEWQDALHGLTDEASHSSAPRIIACGLGEADPLAISRIASRPELAHMAPRPSEPVAAAHTWAVFVRDRVRDYGRRLAAGGTEFGLAGPDGFRPAGDAL</sequence>